<dbReference type="GO" id="GO:0005524">
    <property type="term" value="F:ATP binding"/>
    <property type="evidence" value="ECO:0007669"/>
    <property type="project" value="UniProtKB-KW"/>
</dbReference>
<dbReference type="InterPro" id="IPR027417">
    <property type="entry name" value="P-loop_NTPase"/>
</dbReference>
<dbReference type="Gene3D" id="3.40.50.300">
    <property type="entry name" value="P-loop containing nucleotide triphosphate hydrolases"/>
    <property type="match status" value="1"/>
</dbReference>
<sequence>MASDSVVKLKNAFKSFGKTEVLKGVDFELKKGEILVLLGDNGAGKSTLIKCLCGFDKFDKFDEFSVNQKALSSKQINFKFMRNLGVEVVFQESAVCKNQEIYRNIFATRHIKKFGFIDKKTEIKVANELLKTYLNYTGVGLDAKSKALNLSGGERQGLAIARAIYFKSNILILDEPTTALGVAQQNKLTSYLKELDDVSIILITHSLNKAYELGDKFILLKGGKILKTAQKSDFKTLDSLYRFVE</sequence>
<dbReference type="InterPro" id="IPR050107">
    <property type="entry name" value="ABC_carbohydrate_import_ATPase"/>
</dbReference>
<evidence type="ECO:0000256" key="2">
    <source>
        <dbReference type="ARBA" id="ARBA00022840"/>
    </source>
</evidence>
<organism evidence="4 5">
    <name type="scientific">Campylobacter ureolyticus</name>
    <dbReference type="NCBI Taxonomy" id="827"/>
    <lineage>
        <taxon>Bacteria</taxon>
        <taxon>Pseudomonadati</taxon>
        <taxon>Campylobacterota</taxon>
        <taxon>Epsilonproteobacteria</taxon>
        <taxon>Campylobacterales</taxon>
        <taxon>Campylobacteraceae</taxon>
        <taxon>Campylobacter</taxon>
    </lineage>
</organism>
<evidence type="ECO:0000256" key="1">
    <source>
        <dbReference type="ARBA" id="ARBA00022741"/>
    </source>
</evidence>
<feature type="domain" description="ABC transporter" evidence="3">
    <location>
        <begin position="7"/>
        <end position="244"/>
    </location>
</feature>
<dbReference type="InterPro" id="IPR003439">
    <property type="entry name" value="ABC_transporter-like_ATP-bd"/>
</dbReference>
<dbReference type="AlphaFoldDB" id="A0A2I1N8M3"/>
<accession>A0A2I1N8M3</accession>
<dbReference type="Pfam" id="PF00005">
    <property type="entry name" value="ABC_tran"/>
    <property type="match status" value="1"/>
</dbReference>
<comment type="caution">
    <text evidence="4">The sequence shown here is derived from an EMBL/GenBank/DDBJ whole genome shotgun (WGS) entry which is preliminary data.</text>
</comment>
<protein>
    <submittedName>
        <fullName evidence="4">ABC transporter ATP-binding protein</fullName>
    </submittedName>
</protein>
<evidence type="ECO:0000313" key="4">
    <source>
        <dbReference type="EMBL" id="PKZ28709.1"/>
    </source>
</evidence>
<evidence type="ECO:0000259" key="3">
    <source>
        <dbReference type="PROSITE" id="PS50893"/>
    </source>
</evidence>
<dbReference type="GO" id="GO:0016887">
    <property type="term" value="F:ATP hydrolysis activity"/>
    <property type="evidence" value="ECO:0007669"/>
    <property type="project" value="InterPro"/>
</dbReference>
<gene>
    <name evidence="4" type="ORF">CYJ41_07470</name>
</gene>
<dbReference type="PANTHER" id="PTHR43790:SF8">
    <property type="entry name" value="SUGAR ABC TRANSPORTER ATP-BINDING PROTEIN"/>
    <property type="match status" value="1"/>
</dbReference>
<keyword evidence="1" id="KW-0547">Nucleotide-binding</keyword>
<evidence type="ECO:0000313" key="5">
    <source>
        <dbReference type="Proteomes" id="UP000234639"/>
    </source>
</evidence>
<keyword evidence="2 4" id="KW-0067">ATP-binding</keyword>
<dbReference type="Proteomes" id="UP000234639">
    <property type="component" value="Unassembled WGS sequence"/>
</dbReference>
<dbReference type="EMBL" id="PKHU01000007">
    <property type="protein sequence ID" value="PKZ28709.1"/>
    <property type="molecule type" value="Genomic_DNA"/>
</dbReference>
<dbReference type="SUPFAM" id="SSF52540">
    <property type="entry name" value="P-loop containing nucleoside triphosphate hydrolases"/>
    <property type="match status" value="1"/>
</dbReference>
<dbReference type="SMART" id="SM00382">
    <property type="entry name" value="AAA"/>
    <property type="match status" value="1"/>
</dbReference>
<dbReference type="PANTHER" id="PTHR43790">
    <property type="entry name" value="CARBOHYDRATE TRANSPORT ATP-BINDING PROTEIN MG119-RELATED"/>
    <property type="match status" value="1"/>
</dbReference>
<dbReference type="RefSeq" id="WP_101637625.1">
    <property type="nucleotide sequence ID" value="NZ_JAPXGI010000006.1"/>
</dbReference>
<reference evidence="4 5" key="1">
    <citation type="submission" date="2017-12" db="EMBL/GenBank/DDBJ databases">
        <title>Phylogenetic diversity of female urinary microbiome.</title>
        <authorList>
            <person name="Thomas-White K."/>
            <person name="Wolfe A.J."/>
        </authorList>
    </citation>
    <scope>NUCLEOTIDE SEQUENCE [LARGE SCALE GENOMIC DNA]</scope>
    <source>
        <strain evidence="4 5">UMB0112</strain>
    </source>
</reference>
<name>A0A2I1N8M3_9BACT</name>
<proteinExistence type="predicted"/>
<dbReference type="PROSITE" id="PS50893">
    <property type="entry name" value="ABC_TRANSPORTER_2"/>
    <property type="match status" value="1"/>
</dbReference>
<dbReference type="InterPro" id="IPR003593">
    <property type="entry name" value="AAA+_ATPase"/>
</dbReference>